<evidence type="ECO:0000313" key="2">
    <source>
        <dbReference type="EMBL" id="ORY69055.1"/>
    </source>
</evidence>
<keyword evidence="3" id="KW-1185">Reference proteome</keyword>
<proteinExistence type="predicted"/>
<reference evidence="2 3" key="1">
    <citation type="submission" date="2016-07" db="EMBL/GenBank/DDBJ databases">
        <title>Pervasive Adenine N6-methylation of Active Genes in Fungi.</title>
        <authorList>
            <consortium name="DOE Joint Genome Institute"/>
            <person name="Mondo S.J."/>
            <person name="Dannebaum R.O."/>
            <person name="Kuo R.C."/>
            <person name="Labutti K."/>
            <person name="Haridas S."/>
            <person name="Kuo A."/>
            <person name="Salamov A."/>
            <person name="Ahrendt S.R."/>
            <person name="Lipzen A."/>
            <person name="Sullivan W."/>
            <person name="Andreopoulos W.B."/>
            <person name="Clum A."/>
            <person name="Lindquist E."/>
            <person name="Daum C."/>
            <person name="Ramamoorthy G.K."/>
            <person name="Gryganskyi A."/>
            <person name="Culley D."/>
            <person name="Magnuson J.K."/>
            <person name="James T.Y."/>
            <person name="O'Malley M.A."/>
            <person name="Stajich J.E."/>
            <person name="Spatafora J.W."/>
            <person name="Visel A."/>
            <person name="Grigoriev I.V."/>
        </authorList>
    </citation>
    <scope>NUCLEOTIDE SEQUENCE [LARGE SCALE GENOMIC DNA]</scope>
    <source>
        <strain evidence="2 3">CBS 129021</strain>
    </source>
</reference>
<feature type="region of interest" description="Disordered" evidence="1">
    <location>
        <begin position="37"/>
        <end position="58"/>
    </location>
</feature>
<evidence type="ECO:0000256" key="1">
    <source>
        <dbReference type="SAM" id="MobiDB-lite"/>
    </source>
</evidence>
<feature type="compositionally biased region" description="Basic and acidic residues" evidence="1">
    <location>
        <begin position="37"/>
        <end position="52"/>
    </location>
</feature>
<protein>
    <submittedName>
        <fullName evidence="2">Uncharacterized protein</fullName>
    </submittedName>
</protein>
<dbReference type="GeneID" id="63775915"/>
<dbReference type="EMBL" id="MCFJ01000003">
    <property type="protein sequence ID" value="ORY69055.1"/>
    <property type="molecule type" value="Genomic_DNA"/>
</dbReference>
<accession>A0A1Y2EE32</accession>
<evidence type="ECO:0000313" key="3">
    <source>
        <dbReference type="Proteomes" id="UP000193689"/>
    </source>
</evidence>
<dbReference type="InParanoid" id="A0A1Y2EE32"/>
<comment type="caution">
    <text evidence="2">The sequence shown here is derived from an EMBL/GenBank/DDBJ whole genome shotgun (WGS) entry which is preliminary data.</text>
</comment>
<sequence>MIEWSRHHGILAAAHGHCKQDVTILLEVVPAANVANKHEHDDGWNHGREERSGVSQSKRAECSLSFKTHFERSREGIKILFPLPPMTSSPTPRLFHSLCWFPTNPEEAAGQRGRPMIGCIALLLSASTRHDGSRGTWRASDRCLHFARWHRGTLNSKGPSQPGLA</sequence>
<gene>
    <name evidence="2" type="ORF">BCR38DRAFT_425168</name>
</gene>
<dbReference type="Proteomes" id="UP000193689">
    <property type="component" value="Unassembled WGS sequence"/>
</dbReference>
<organism evidence="2 3">
    <name type="scientific">Pseudomassariella vexata</name>
    <dbReference type="NCBI Taxonomy" id="1141098"/>
    <lineage>
        <taxon>Eukaryota</taxon>
        <taxon>Fungi</taxon>
        <taxon>Dikarya</taxon>
        <taxon>Ascomycota</taxon>
        <taxon>Pezizomycotina</taxon>
        <taxon>Sordariomycetes</taxon>
        <taxon>Xylariomycetidae</taxon>
        <taxon>Amphisphaeriales</taxon>
        <taxon>Pseudomassariaceae</taxon>
        <taxon>Pseudomassariella</taxon>
    </lineage>
</organism>
<dbReference type="AlphaFoldDB" id="A0A1Y2EE32"/>
<dbReference type="RefSeq" id="XP_040719342.1">
    <property type="nucleotide sequence ID" value="XM_040859703.1"/>
</dbReference>
<name>A0A1Y2EE32_9PEZI</name>